<gene>
    <name evidence="2" type="ORF">HNAJ_LOCUS5240</name>
</gene>
<accession>A0A0R3TDV4</accession>
<sequence>MTIMLPGYDIHQSGDTFGLILGEIVDSGTLRHTRLARIEAVAEFRLRENSRPPCNEIKARNRPMSFHTMKALIRENSRPQGTTNLKLGKEKQWTVALSDIAPKEKQWTVALSDIAGWPRIEAVAEFRLRTGHYCPVDERKRLPGKTPSQIGSKHSNPHALYVTYMRKREDPPDSVSSPKDTEDPPDSVSSPKDRKTHLIRCPALKTRKTHLIRCPALKTSKKARDTGKQEDS</sequence>
<feature type="compositionally biased region" description="Basic and acidic residues" evidence="1">
    <location>
        <begin position="222"/>
        <end position="232"/>
    </location>
</feature>
<protein>
    <submittedName>
        <fullName evidence="4">DUF5641 domain-containing protein</fullName>
    </submittedName>
</protein>
<evidence type="ECO:0000313" key="3">
    <source>
        <dbReference type="Proteomes" id="UP000278807"/>
    </source>
</evidence>
<dbReference type="Proteomes" id="UP000278807">
    <property type="component" value="Unassembled WGS sequence"/>
</dbReference>
<feature type="region of interest" description="Disordered" evidence="1">
    <location>
        <begin position="137"/>
        <end position="232"/>
    </location>
</feature>
<name>A0A0R3TDV4_RODNA</name>
<evidence type="ECO:0000256" key="1">
    <source>
        <dbReference type="SAM" id="MobiDB-lite"/>
    </source>
</evidence>
<dbReference type="OrthoDB" id="6150370at2759"/>
<evidence type="ECO:0000313" key="4">
    <source>
        <dbReference type="WBParaSite" id="HNAJ_0000524301-mRNA-1"/>
    </source>
</evidence>
<keyword evidence="3" id="KW-1185">Reference proteome</keyword>
<reference evidence="4" key="1">
    <citation type="submission" date="2017-02" db="UniProtKB">
        <authorList>
            <consortium name="WormBaseParasite"/>
        </authorList>
    </citation>
    <scope>IDENTIFICATION</scope>
</reference>
<dbReference type="EMBL" id="UZAE01004285">
    <property type="protein sequence ID" value="VDO01100.1"/>
    <property type="molecule type" value="Genomic_DNA"/>
</dbReference>
<dbReference type="AlphaFoldDB" id="A0A0R3TDV4"/>
<dbReference type="WBParaSite" id="HNAJ_0000524301-mRNA-1">
    <property type="protein sequence ID" value="HNAJ_0000524301-mRNA-1"/>
    <property type="gene ID" value="HNAJ_0000524301"/>
</dbReference>
<organism evidence="4">
    <name type="scientific">Rodentolepis nana</name>
    <name type="common">Dwarf tapeworm</name>
    <name type="synonym">Hymenolepis nana</name>
    <dbReference type="NCBI Taxonomy" id="102285"/>
    <lineage>
        <taxon>Eukaryota</taxon>
        <taxon>Metazoa</taxon>
        <taxon>Spiralia</taxon>
        <taxon>Lophotrochozoa</taxon>
        <taxon>Platyhelminthes</taxon>
        <taxon>Cestoda</taxon>
        <taxon>Eucestoda</taxon>
        <taxon>Cyclophyllidea</taxon>
        <taxon>Hymenolepididae</taxon>
        <taxon>Rodentolepis</taxon>
    </lineage>
</organism>
<evidence type="ECO:0000313" key="2">
    <source>
        <dbReference type="EMBL" id="VDO01100.1"/>
    </source>
</evidence>
<reference evidence="2 3" key="2">
    <citation type="submission" date="2018-11" db="EMBL/GenBank/DDBJ databases">
        <authorList>
            <consortium name="Pathogen Informatics"/>
        </authorList>
    </citation>
    <scope>NUCLEOTIDE SEQUENCE [LARGE SCALE GENOMIC DNA]</scope>
</reference>
<proteinExistence type="predicted"/>